<name>A0A1U7NDT1_9FIRM</name>
<evidence type="ECO:0000313" key="3">
    <source>
        <dbReference type="EMBL" id="OLU37509.1"/>
    </source>
</evidence>
<dbReference type="EMBL" id="MPJW01000199">
    <property type="protein sequence ID" value="OLU37509.1"/>
    <property type="molecule type" value="Genomic_DNA"/>
</dbReference>
<dbReference type="SUPFAM" id="SSF53448">
    <property type="entry name" value="Nucleotide-diphospho-sugar transferases"/>
    <property type="match status" value="1"/>
</dbReference>
<comment type="caution">
    <text evidence="3">The sequence shown here is derived from an EMBL/GenBank/DDBJ whole genome shotgun (WGS) entry which is preliminary data.</text>
</comment>
<protein>
    <recommendedName>
        <fullName evidence="2">Glycosyltransferase 2-like domain-containing protein</fullName>
    </recommendedName>
</protein>
<dbReference type="OrthoDB" id="9802649at2"/>
<evidence type="ECO:0000256" key="1">
    <source>
        <dbReference type="ARBA" id="ARBA00006739"/>
    </source>
</evidence>
<dbReference type="PANTHER" id="PTHR43685">
    <property type="entry name" value="GLYCOSYLTRANSFERASE"/>
    <property type="match status" value="1"/>
</dbReference>
<dbReference type="InterPro" id="IPR050834">
    <property type="entry name" value="Glycosyltransf_2"/>
</dbReference>
<dbReference type="Proteomes" id="UP000186341">
    <property type="component" value="Unassembled WGS sequence"/>
</dbReference>
<dbReference type="RefSeq" id="WP_075820751.1">
    <property type="nucleotide sequence ID" value="NZ_CAPFLH010000088.1"/>
</dbReference>
<dbReference type="PANTHER" id="PTHR43685:SF11">
    <property type="entry name" value="GLYCOSYLTRANSFERASE TAGX-RELATED"/>
    <property type="match status" value="1"/>
</dbReference>
<evidence type="ECO:0000259" key="2">
    <source>
        <dbReference type="Pfam" id="PF00535"/>
    </source>
</evidence>
<accession>A0A1U7NDT1</accession>
<reference evidence="3 4" key="1">
    <citation type="submission" date="2016-11" db="EMBL/GenBank/DDBJ databases">
        <title>Description of two novel members of the family Erysipelotrichaceae: Ileibacterium lipovorans gen. nov., sp. nov. and Dubosiella newyorkensis, gen. nov., sp. nov.</title>
        <authorList>
            <person name="Cox L.M."/>
            <person name="Sohn J."/>
            <person name="Tyrrell K.L."/>
            <person name="Citron D.M."/>
            <person name="Lawson P.A."/>
            <person name="Patel N.B."/>
            <person name="Iizumi T."/>
            <person name="Perez-Perez G.I."/>
            <person name="Goldstein E.J."/>
            <person name="Blaser M.J."/>
        </authorList>
    </citation>
    <scope>NUCLEOTIDE SEQUENCE [LARGE SCALE GENOMIC DNA]</scope>
    <source>
        <strain evidence="3 4">NYU-BL-A3</strain>
    </source>
</reference>
<dbReference type="InterPro" id="IPR001173">
    <property type="entry name" value="Glyco_trans_2-like"/>
</dbReference>
<evidence type="ECO:0000313" key="4">
    <source>
        <dbReference type="Proteomes" id="UP000186341"/>
    </source>
</evidence>
<organism evidence="3 4">
    <name type="scientific">Ileibacterium valens</name>
    <dbReference type="NCBI Taxonomy" id="1862668"/>
    <lineage>
        <taxon>Bacteria</taxon>
        <taxon>Bacillati</taxon>
        <taxon>Bacillota</taxon>
        <taxon>Erysipelotrichia</taxon>
        <taxon>Erysipelotrichales</taxon>
        <taxon>Erysipelotrichaceae</taxon>
        <taxon>Ileibacterium</taxon>
    </lineage>
</organism>
<proteinExistence type="inferred from homology"/>
<feature type="domain" description="Glycosyltransferase 2-like" evidence="2">
    <location>
        <begin position="4"/>
        <end position="165"/>
    </location>
</feature>
<gene>
    <name evidence="3" type="ORF">BO222_10400</name>
</gene>
<dbReference type="GeneID" id="82203560"/>
<dbReference type="Pfam" id="PF00535">
    <property type="entry name" value="Glycos_transf_2"/>
    <property type="match status" value="1"/>
</dbReference>
<dbReference type="AlphaFoldDB" id="A0A1U7NDT1"/>
<dbReference type="InterPro" id="IPR029044">
    <property type="entry name" value="Nucleotide-diphossugar_trans"/>
</dbReference>
<dbReference type="Gene3D" id="3.90.550.10">
    <property type="entry name" value="Spore Coat Polysaccharide Biosynthesis Protein SpsA, Chain A"/>
    <property type="match status" value="1"/>
</dbReference>
<comment type="similarity">
    <text evidence="1">Belongs to the glycosyltransferase 2 family.</text>
</comment>
<sequence>MNVSTVMSVYNPNEFLEKQLDSIRNQSSACDEVILVDDCSTNDAVCRVNSYIEKYSLDHWKLYKSKKNRGFIETFRKGLSLASGDIIVLCDQDDIWKIDKVESIKHEFEIHPEILALGTSFEAIDEFDQTIPIVVHKGKSNNNLLRKKVEKGKLTPLAYRDIAIYNFTPGCTAAIRSSLKNDYLQWTGDLPHDWALFAIAALNDGLFYLDKKTTLYRQHGSNTYGLKHLSSLENRKKRAAEDYTQKQALASLVQTFSKRKNDQNMAKKVEKFYEKRLQMLKQKNLAAASMLLVESLQYPFLYQTIGADIKSIFDSRKST</sequence>
<keyword evidence="4" id="KW-1185">Reference proteome</keyword>